<feature type="transmembrane region" description="Helical" evidence="6">
    <location>
        <begin position="164"/>
        <end position="185"/>
    </location>
</feature>
<evidence type="ECO:0000256" key="5">
    <source>
        <dbReference type="ARBA" id="ARBA00023136"/>
    </source>
</evidence>
<name>A0ABQ1XJZ0_9PROT</name>
<feature type="transmembrane region" description="Helical" evidence="6">
    <location>
        <begin position="33"/>
        <end position="52"/>
    </location>
</feature>
<feature type="transmembrane region" description="Helical" evidence="6">
    <location>
        <begin position="94"/>
        <end position="117"/>
    </location>
</feature>
<accession>A0ABQ1XJZ0</accession>
<proteinExistence type="inferred from homology"/>
<dbReference type="EMBL" id="BMFS01000003">
    <property type="protein sequence ID" value="GGG95670.1"/>
    <property type="molecule type" value="Genomic_DNA"/>
</dbReference>
<feature type="transmembrane region" description="Helical" evidence="6">
    <location>
        <begin position="230"/>
        <end position="252"/>
    </location>
</feature>
<evidence type="ECO:0000256" key="3">
    <source>
        <dbReference type="ARBA" id="ARBA00022692"/>
    </source>
</evidence>
<dbReference type="CDD" id="cd10432">
    <property type="entry name" value="BI-1-like_bacterial"/>
    <property type="match status" value="1"/>
</dbReference>
<keyword evidence="5 6" id="KW-0472">Membrane</keyword>
<protein>
    <submittedName>
        <fullName evidence="7">Membrane protein</fullName>
    </submittedName>
</protein>
<reference evidence="8" key="1">
    <citation type="journal article" date="2019" name="Int. J. Syst. Evol. Microbiol.">
        <title>The Global Catalogue of Microorganisms (GCM) 10K type strain sequencing project: providing services to taxonomists for standard genome sequencing and annotation.</title>
        <authorList>
            <consortium name="The Broad Institute Genomics Platform"/>
            <consortium name="The Broad Institute Genome Sequencing Center for Infectious Disease"/>
            <person name="Wu L."/>
            <person name="Ma J."/>
        </authorList>
    </citation>
    <scope>NUCLEOTIDE SEQUENCE [LARGE SCALE GENOMIC DNA]</scope>
    <source>
        <strain evidence="8">CGMCC 1.12766</strain>
    </source>
</reference>
<comment type="similarity">
    <text evidence="2 6">Belongs to the BI1 family.</text>
</comment>
<evidence type="ECO:0000256" key="6">
    <source>
        <dbReference type="RuleBase" id="RU004379"/>
    </source>
</evidence>
<feature type="transmembrane region" description="Helical" evidence="6">
    <location>
        <begin position="191"/>
        <end position="209"/>
    </location>
</feature>
<evidence type="ECO:0000313" key="8">
    <source>
        <dbReference type="Proteomes" id="UP000648722"/>
    </source>
</evidence>
<evidence type="ECO:0000256" key="1">
    <source>
        <dbReference type="ARBA" id="ARBA00004141"/>
    </source>
</evidence>
<gene>
    <name evidence="7" type="ORF">GCM10007420_09070</name>
</gene>
<organism evidence="7 8">
    <name type="scientific">Glycocaulis albus</name>
    <dbReference type="NCBI Taxonomy" id="1382801"/>
    <lineage>
        <taxon>Bacteria</taxon>
        <taxon>Pseudomonadati</taxon>
        <taxon>Pseudomonadota</taxon>
        <taxon>Alphaproteobacteria</taxon>
        <taxon>Maricaulales</taxon>
        <taxon>Maricaulaceae</taxon>
        <taxon>Glycocaulis</taxon>
    </lineage>
</organism>
<evidence type="ECO:0000256" key="2">
    <source>
        <dbReference type="ARBA" id="ARBA00010350"/>
    </source>
</evidence>
<keyword evidence="8" id="KW-1185">Reference proteome</keyword>
<comment type="caution">
    <text evidence="7">The sequence shown here is derived from an EMBL/GenBank/DDBJ whole genome shotgun (WGS) entry which is preliminary data.</text>
</comment>
<evidence type="ECO:0000313" key="7">
    <source>
        <dbReference type="EMBL" id="GGG95670.1"/>
    </source>
</evidence>
<dbReference type="Proteomes" id="UP000648722">
    <property type="component" value="Unassembled WGS sequence"/>
</dbReference>
<dbReference type="PANTHER" id="PTHR23291:SF50">
    <property type="entry name" value="PROTEIN LIFEGUARD 4"/>
    <property type="match status" value="1"/>
</dbReference>
<sequence>MNQFSRPAYGAGSLDTSVDAGLRSFMLGVYNKMALGLLVSGALAFLIGSAAIPALTQAVLSPPLIFVIQFGPIALLFGSMFFMRNPSPMGSAVLYWAIVALIGSGLSVWVALAMSGVSGETMSGTTLNITFGTIAQAFAITAAAFLGLSLYGYTTKTNLQPLRVFLFMGIIGVVAIGLINSFFIQSSGMELIIQFAVLLLMAGVTAWQTQSLKLTYAEIAGDQRSMAVMTNYGALNLYIAFVNMFQVILMLLGNRE</sequence>
<feature type="transmembrane region" description="Helical" evidence="6">
    <location>
        <begin position="129"/>
        <end position="152"/>
    </location>
</feature>
<comment type="subcellular location">
    <subcellularLocation>
        <location evidence="1">Membrane</location>
        <topology evidence="1">Multi-pass membrane protein</topology>
    </subcellularLocation>
</comment>
<dbReference type="InterPro" id="IPR006214">
    <property type="entry name" value="Bax_inhibitor_1-related"/>
</dbReference>
<dbReference type="Pfam" id="PF01027">
    <property type="entry name" value="Bax1-I"/>
    <property type="match status" value="1"/>
</dbReference>
<dbReference type="RefSeq" id="WP_188451376.1">
    <property type="nucleotide sequence ID" value="NZ_BMFS01000003.1"/>
</dbReference>
<dbReference type="PANTHER" id="PTHR23291">
    <property type="entry name" value="BAX INHIBITOR-RELATED"/>
    <property type="match status" value="1"/>
</dbReference>
<feature type="transmembrane region" description="Helical" evidence="6">
    <location>
        <begin position="64"/>
        <end position="82"/>
    </location>
</feature>
<keyword evidence="3 6" id="KW-0812">Transmembrane</keyword>
<evidence type="ECO:0000256" key="4">
    <source>
        <dbReference type="ARBA" id="ARBA00022989"/>
    </source>
</evidence>
<keyword evidence="4 6" id="KW-1133">Transmembrane helix</keyword>